<dbReference type="InterPro" id="IPR052082">
    <property type="entry name" value="Myelin_sheath_structural"/>
</dbReference>
<dbReference type="PROSITE" id="PS50106">
    <property type="entry name" value="PDZ"/>
    <property type="match status" value="1"/>
</dbReference>
<sequence>MRSVTYQVRENPDRRWVSTAGSSECAAAEGVRDGMVLQADGIQQLRSLRAAGLGLCYVLQAATARVYTEDNCTPNRGALQTRQRQHGKLPVRRRCNQKSQNGVTPGREEPRMAAERKFLPETGTGLDGVSCVPTNDCAIRAELQKLKETAGASVTSQRRDARIFRRTGTAEMVSRDDFVQHKGELTELGRDPNERYQVGSSPTLHATYLNMMENCCGMREGSVLILLSDIASALRYLHENRIIHRDLKPENIVLQQGEKRLIHKIIDLGYAKELDQSSLCTSFVGTLQYLAPELLEQRKYTTTVDYWSFGTLVFECITGFRPFLPNWQPVPWHTKLKQKEEDDIVVSEDLTGEVRFSKHLPYPHNLNRFLAEKMERWLQIMLKWNPRERGTDPFYGPNGCFKSLDVILSLKLVHVLNMVTAEIHTYPVQSQQTIQSLQECIAVDTQVQPANQELLLEAGVPLDPLKDITQCAVDYKLIDGRIDMPLLFLFDKSKSSYEPHLSQRPMPENIKFVQVDPKKVLQYSQLRRTYGQAWHTIRTLKEDWQRIQQGQKAALMSLLRHNGSLSKQKNEMTSMNQRLKAKLDFFKMSVQIDMEKYQEQKVSGITSEKMISAWMEMEQTALICGQEEVMQLEEQMMSLQTDIVELQRNPSGWKHGDGLDGLEGKAMELYRRLREKPRDQRSSGDCQDIVKLVVQAVFFYEKKLKDFYAHLSKVRSPLSGSPENMTPSRFSASAPHMLSAQARPVCKATSDSKCRDESFVVIEESRNFECQLQSLVQETIQEQEQQHDMKTENRKGQQSSAHSDRPLVSSPHHLHYLAAAEEEESPERVETLKKSELMEVVVETEAEAGARGFSVSGGGAQGIFVKEVLKDSPAAKALSLREGDQLLSARVYFDNVKYEDALKILQCAEPYKVSFLLKRTVPGADISTSSGSASLEVKGPKAKIPKLSVKSIAPLRKKKKKAKAGSRLSAEVTLPASGKFKREASPAKFELSPVDVEFAFPKFPKLKGVSKTNTEGDISLKSPEIQASVARRKKKKIRLPRMRVKDAAAARAVADVDLKSPAVEISVKKPEGKIELGTPETKVKTKEKSTKFGISFPKTKKPKVDAGLSCLEASKGISPPGIKLKPPDVEFDFSLPTGKADSKIAKGEVSKEDVKIKTPKVELDFGLPSGKAEAKISDPDVDVKGTMKEGIKFKPPKLDLDISLPKGKVEDTIAMPEAEVKSKDGFKFKPPKLDLDLSLPAGSVDSTEGDLDKDGRLRMPQVKIPKIGVFLPSAEFEGDTSKDRYKRDSYGKEDKYKAGLKMPSIDIDAPSLNIEIGLPTSKVDSEGDVKFHPAEGSTEAGLKAPDVEIKMPKMTLPKFSGAEGEIKAPKTQVHHGKMEIEGPDFKLKGPKIKMPSFGVTLPTMTRDTSQAEHEQMIHEDGETGKIKLPTVKMPSIDISVPVPDVDLHLPKGKTSGPEAGIDKKIHHSQEELDMKMKMPKISIPKFSMFGKLETPSADVNVSPPKVDVKSPKVDLTVGDIEVEGPSTKGANITMPKIDISLPKIKPPDMDLNMPELDIEGPSIRGPKISMPTVDISLPKMKHPEADVDIEGPSVKGPKISMPKLDISVPKMKHPEADLDIEGPSVKGPKISMPKFDISLPKMKHPEADLDIEGPSVKGPKISMPKFDISLPKMKHPEADLDIEGPSVKGPKISMPTVDISLPKMKPPEADLNIEGPSLKGPKISVPTVDISLPKMQHPEADLDIKGPSLKGPKISMPTVNISLPKMKHPTVDLDFQDPSLKGPKITVPEVDISLPKMKHPEADLNAEGPFVKGSKIALPTVDISLPTIKPSDTELDIEGPSLKGPKIGIPKVDISLPKRKSAEIGVSVPEGDASLSMPSMKIPTIDINMPKIDLDLSISKTMEGASMELPESTNGRNFEGPDIHLKMPKISLPTFGAKDNAEAECKGDVKLPRAKVDKMASEGSKPKLPTVKVPGLDISVPEVPDVDINIKVPKSKGDYTVEGDISGKQHDLNIKGPNVEIEMPKLPKFKKDKSNVEVQPPHVDIESGDAKMKGLKIKMPKFGLSFPKGKLKEGEVDVSGQLNASGKIPEGKIKFPKEKLSLEMPDVNTDGKIKLPSVALPSVDISAPKVDIDFSLPKGKGGDKEQVGLLKGEDERLSSGASLDVPDVSLKIPKFTLPKFTGKVKTDNVELDSKHLKADIQPSPAKADVEGKVPSVEFDVDGKLKGKYMKMKMPKMKIPTFGITKKDEDVTVITPDVDTKIKKGKVQMKSPTIELEGPEGKVKSPKIKFPKFKMSSPKTKLPDAEVKIGTEKGVKEGVQTPDVTIEMPKISMPKFGTKDGKMDVDVSVSEEGKLKMPSLEISLPTVSHKEGEALLPKAEVDVSEADIKGYEGDLKIPKMPSLDISAPKFELDISLPKVKDDSALDPKLDIKAKKEGDLDGTDRKLKIPQIDLPKFGHKEKNINLELDIPAGKADAKIAKPEISISKASVDVPDFEMQGAEGRIKMPKIKMPKVDISLPKGDGVTESEDRIRRPEFEDPATDGMIKLPSFGKLSAPTVKAPELDLELSLRRPKHETEIEGNLKGPKGTETDLGVASEKSEYYIKMPKMKMPELSISGPQIKGSDLEIDVGLSKLDTGKEKIKGDLPKLEGSPGVTIKAPKIKTPKVDADVKAPEADIEGTSGKFKMKIPKFGLSTAKDEGEVNVDLQQEAKFKVPDVGFNVTKDGHHSTNIDLSLPKDSKVKGSKKDGNLEVDLPSVELDIPEGGIKVPKLKIPKIGVTTSKEKLEGEVALVSDSEEAEEKAKKHHFKFPNVEISSSKPKGYAEVDVKTSGRDMDLEGQTDGLKLKMPKITVPSVGFSDSKDQHSSTELITPDSEADIKIPKIDIKVPKLDINIPKVEIKAPAVNVKAPEEESLEMDEEHKSKVKLPKFGIALPSVTRSETETSDVKLKVKGPQIKVKNAEACSKSPQSNEEAEGPKMPKVKKAVFAFPRFNGADASLSHSQGEVNLKAGETKIRVPKIKMKPTFGKLRSKTKGPEVNGDAEEIDGEEDEKHKTGKMKIPKVTLAVSAKTSEGVSYHVNGQSDPAATNASQQDKSKFGKVKIPKIEFSSPYSKGTEDEGEAEMNMKLVKEEEASMSNGDSKGLKFKSPKITFSGFKKKTGKEEIEKPVSSSARTEMACLESGDKPISQSPKPKVSIGLFSSKSRGEYSVEQRTNGQEAQEESGKLYLEGRGDKSPKFKLPKFSLSPKSKGVLVITPESSPKASQRSSQQKEGEESSSGFKIQMPRVGFKSRQDEHTSEERIIMDDEDESVIIVSKTSKHTITESVTEKSTTI</sequence>
<dbReference type="Pfam" id="PF00069">
    <property type="entry name" value="Pkinase"/>
    <property type="match status" value="1"/>
</dbReference>
<accession>A0A8X8BW05</accession>
<feature type="region of interest" description="Disordered" evidence="4">
    <location>
        <begin position="2640"/>
        <end position="2659"/>
    </location>
</feature>
<dbReference type="GO" id="GO:0043484">
    <property type="term" value="P:regulation of RNA splicing"/>
    <property type="evidence" value="ECO:0007669"/>
    <property type="project" value="TreeGrafter"/>
</dbReference>
<dbReference type="SUPFAM" id="SSF50156">
    <property type="entry name" value="PDZ domain-like"/>
    <property type="match status" value="1"/>
</dbReference>
<dbReference type="SUPFAM" id="SSF56112">
    <property type="entry name" value="Protein kinase-like (PK-like)"/>
    <property type="match status" value="1"/>
</dbReference>
<feature type="compositionally biased region" description="Basic and acidic residues" evidence="4">
    <location>
        <begin position="2820"/>
        <end position="2834"/>
    </location>
</feature>
<feature type="region of interest" description="Disordered" evidence="4">
    <location>
        <begin position="2819"/>
        <end position="2844"/>
    </location>
</feature>
<feature type="non-terminal residue" evidence="7">
    <location>
        <position position="3331"/>
    </location>
</feature>
<evidence type="ECO:0000313" key="8">
    <source>
        <dbReference type="Proteomes" id="UP000886611"/>
    </source>
</evidence>
<dbReference type="GO" id="GO:0004672">
    <property type="term" value="F:protein kinase activity"/>
    <property type="evidence" value="ECO:0007669"/>
    <property type="project" value="InterPro"/>
</dbReference>
<feature type="region of interest" description="Disordered" evidence="4">
    <location>
        <begin position="2569"/>
        <end position="2592"/>
    </location>
</feature>
<dbReference type="SMART" id="SM00228">
    <property type="entry name" value="PDZ"/>
    <property type="match status" value="1"/>
</dbReference>
<evidence type="ECO:0000259" key="6">
    <source>
        <dbReference type="PROSITE" id="PS50106"/>
    </source>
</evidence>
<dbReference type="PROSITE" id="PS00108">
    <property type="entry name" value="PROTEIN_KINASE_ST"/>
    <property type="match status" value="1"/>
</dbReference>
<dbReference type="Pfam" id="PF00595">
    <property type="entry name" value="PDZ"/>
    <property type="match status" value="1"/>
</dbReference>
<evidence type="ECO:0000256" key="2">
    <source>
        <dbReference type="ARBA" id="ARBA00023242"/>
    </source>
</evidence>
<evidence type="ECO:0000256" key="4">
    <source>
        <dbReference type="SAM" id="MobiDB-lite"/>
    </source>
</evidence>
<dbReference type="EMBL" id="JAATIS010000220">
    <property type="protein sequence ID" value="KAG2468839.1"/>
    <property type="molecule type" value="Genomic_DNA"/>
</dbReference>
<dbReference type="InterPro" id="IPR036034">
    <property type="entry name" value="PDZ_sf"/>
</dbReference>
<dbReference type="InterPro" id="IPR011009">
    <property type="entry name" value="Kinase-like_dom_sf"/>
</dbReference>
<dbReference type="PANTHER" id="PTHR23348:SF16">
    <property type="entry name" value="LEUCINE RICH REPEAT FAMILY PROTEIN"/>
    <property type="match status" value="1"/>
</dbReference>
<dbReference type="InterPro" id="IPR000719">
    <property type="entry name" value="Prot_kinase_dom"/>
</dbReference>
<feature type="coiled-coil region" evidence="3">
    <location>
        <begin position="622"/>
        <end position="649"/>
    </location>
</feature>
<feature type="compositionally biased region" description="Low complexity" evidence="4">
    <location>
        <begin position="3239"/>
        <end position="3248"/>
    </location>
</feature>
<dbReference type="InterPro" id="IPR008271">
    <property type="entry name" value="Ser/Thr_kinase_AS"/>
</dbReference>
<feature type="compositionally biased region" description="Basic and acidic residues" evidence="4">
    <location>
        <begin position="784"/>
        <end position="795"/>
    </location>
</feature>
<feature type="compositionally biased region" description="Basic and acidic residues" evidence="4">
    <location>
        <begin position="2526"/>
        <end position="2535"/>
    </location>
</feature>
<dbReference type="Pfam" id="PF18397">
    <property type="entry name" value="IKBKB_SDD"/>
    <property type="match status" value="1"/>
</dbReference>
<keyword evidence="2" id="KW-0539">Nucleus</keyword>
<evidence type="ECO:0000256" key="3">
    <source>
        <dbReference type="SAM" id="Coils"/>
    </source>
</evidence>
<feature type="region of interest" description="Disordered" evidence="4">
    <location>
        <begin position="2853"/>
        <end position="2872"/>
    </location>
</feature>
<protein>
    <submittedName>
        <fullName evidence="7">IKKB kinase</fullName>
    </submittedName>
</protein>
<reference evidence="7 8" key="1">
    <citation type="journal article" date="2021" name="Cell">
        <title>Tracing the genetic footprints of vertebrate landing in non-teleost ray-finned fishes.</title>
        <authorList>
            <person name="Bi X."/>
            <person name="Wang K."/>
            <person name="Yang L."/>
            <person name="Pan H."/>
            <person name="Jiang H."/>
            <person name="Wei Q."/>
            <person name="Fang M."/>
            <person name="Yu H."/>
            <person name="Zhu C."/>
            <person name="Cai Y."/>
            <person name="He Y."/>
            <person name="Gan X."/>
            <person name="Zeng H."/>
            <person name="Yu D."/>
            <person name="Zhu Y."/>
            <person name="Jiang H."/>
            <person name="Qiu Q."/>
            <person name="Yang H."/>
            <person name="Zhang Y.E."/>
            <person name="Wang W."/>
            <person name="Zhu M."/>
            <person name="He S."/>
            <person name="Zhang G."/>
        </authorList>
    </citation>
    <scope>NUCLEOTIDE SEQUENCE [LARGE SCALE GENOMIC DNA]</scope>
    <source>
        <strain evidence="7">Bchr_013</strain>
    </source>
</reference>
<keyword evidence="8" id="KW-1185">Reference proteome</keyword>
<comment type="subcellular location">
    <subcellularLocation>
        <location evidence="1">Nucleus</location>
    </subcellularLocation>
</comment>
<feature type="compositionally biased region" description="Basic and acidic residues" evidence="4">
    <location>
        <begin position="3289"/>
        <end position="3298"/>
    </location>
</feature>
<feature type="compositionally biased region" description="Polar residues" evidence="4">
    <location>
        <begin position="718"/>
        <end position="731"/>
    </location>
</feature>
<feature type="compositionally biased region" description="Basic and acidic residues" evidence="4">
    <location>
        <begin position="3220"/>
        <end position="3234"/>
    </location>
</feature>
<name>A0A8X8BW05_POLSE</name>
<dbReference type="Gene3D" id="3.10.20.90">
    <property type="entry name" value="Phosphatidylinositol 3-kinase Catalytic Subunit, Chain A, domain 1"/>
    <property type="match status" value="1"/>
</dbReference>
<feature type="region of interest" description="Disordered" evidence="4">
    <location>
        <begin position="715"/>
        <end position="736"/>
    </location>
</feature>
<feature type="region of interest" description="Disordered" evidence="4">
    <location>
        <begin position="2958"/>
        <end position="2977"/>
    </location>
</feature>
<feature type="domain" description="PDZ" evidence="6">
    <location>
        <begin position="839"/>
        <end position="906"/>
    </location>
</feature>
<dbReference type="CDD" id="cd00136">
    <property type="entry name" value="PDZ_canonical"/>
    <property type="match status" value="1"/>
</dbReference>
<dbReference type="Proteomes" id="UP000886611">
    <property type="component" value="Unassembled WGS sequence"/>
</dbReference>
<dbReference type="Gene3D" id="1.20.1270.250">
    <property type="match status" value="1"/>
</dbReference>
<evidence type="ECO:0000256" key="1">
    <source>
        <dbReference type="ARBA" id="ARBA00004123"/>
    </source>
</evidence>
<evidence type="ECO:0000313" key="7">
    <source>
        <dbReference type="EMBL" id="KAG2468839.1"/>
    </source>
</evidence>
<dbReference type="SMART" id="SM00220">
    <property type="entry name" value="S_TKc"/>
    <property type="match status" value="1"/>
</dbReference>
<dbReference type="PANTHER" id="PTHR23348">
    <property type="entry name" value="PERIAXIN/AHNAK"/>
    <property type="match status" value="1"/>
</dbReference>
<dbReference type="PROSITE" id="PS50011">
    <property type="entry name" value="PROTEIN_KINASE_DOM"/>
    <property type="match status" value="1"/>
</dbReference>
<organism evidence="7 8">
    <name type="scientific">Polypterus senegalus</name>
    <name type="common">Senegal bichir</name>
    <dbReference type="NCBI Taxonomy" id="55291"/>
    <lineage>
        <taxon>Eukaryota</taxon>
        <taxon>Metazoa</taxon>
        <taxon>Chordata</taxon>
        <taxon>Craniata</taxon>
        <taxon>Vertebrata</taxon>
        <taxon>Euteleostomi</taxon>
        <taxon>Actinopterygii</taxon>
        <taxon>Polypteriformes</taxon>
        <taxon>Polypteridae</taxon>
        <taxon>Polypterus</taxon>
    </lineage>
</organism>
<dbReference type="GO" id="GO:0032287">
    <property type="term" value="P:peripheral nervous system myelin maintenance"/>
    <property type="evidence" value="ECO:0007669"/>
    <property type="project" value="TreeGrafter"/>
</dbReference>
<feature type="compositionally biased region" description="Polar residues" evidence="4">
    <location>
        <begin position="3074"/>
        <end position="3091"/>
    </location>
</feature>
<keyword evidence="3" id="KW-0175">Coiled coil</keyword>
<keyword evidence="7" id="KW-0808">Transferase</keyword>
<evidence type="ECO:0000259" key="5">
    <source>
        <dbReference type="PROSITE" id="PS50011"/>
    </source>
</evidence>
<feature type="region of interest" description="Disordered" evidence="4">
    <location>
        <begin position="2502"/>
        <end position="2547"/>
    </location>
</feature>
<feature type="compositionally biased region" description="Acidic residues" evidence="4">
    <location>
        <begin position="3038"/>
        <end position="3047"/>
    </location>
</feature>
<feature type="region of interest" description="Disordered" evidence="4">
    <location>
        <begin position="3157"/>
        <end position="3298"/>
    </location>
</feature>
<dbReference type="InterPro" id="IPR046375">
    <property type="entry name" value="IKBKB_SDD_sf"/>
</dbReference>
<gene>
    <name evidence="7" type="primary">Ikbkb</name>
    <name evidence="7" type="ORF">GTO96_0004104</name>
</gene>
<feature type="domain" description="Protein kinase" evidence="5">
    <location>
        <begin position="42"/>
        <end position="401"/>
    </location>
</feature>
<feature type="region of interest" description="Disordered" evidence="4">
    <location>
        <begin position="2722"/>
        <end position="2748"/>
    </location>
</feature>
<keyword evidence="7" id="KW-0418">Kinase</keyword>
<dbReference type="InterPro" id="IPR001478">
    <property type="entry name" value="PDZ"/>
</dbReference>
<dbReference type="InterPro" id="IPR041185">
    <property type="entry name" value="IKBKB_SDD"/>
</dbReference>
<dbReference type="Gene3D" id="2.30.42.10">
    <property type="match status" value="1"/>
</dbReference>
<comment type="caution">
    <text evidence="7">The sequence shown here is derived from an EMBL/GenBank/DDBJ whole genome shotgun (WGS) entry which is preliminary data.</text>
</comment>
<dbReference type="GO" id="GO:0005737">
    <property type="term" value="C:cytoplasm"/>
    <property type="evidence" value="ECO:0007669"/>
    <property type="project" value="TreeGrafter"/>
</dbReference>
<proteinExistence type="predicted"/>
<feature type="region of interest" description="Disordered" evidence="4">
    <location>
        <begin position="781"/>
        <end position="809"/>
    </location>
</feature>
<feature type="non-terminal residue" evidence="7">
    <location>
        <position position="1"/>
    </location>
</feature>
<feature type="region of interest" description="Disordered" evidence="4">
    <location>
        <begin position="3074"/>
        <end position="3096"/>
    </location>
</feature>
<dbReference type="GO" id="GO:0005524">
    <property type="term" value="F:ATP binding"/>
    <property type="evidence" value="ECO:0007669"/>
    <property type="project" value="InterPro"/>
</dbReference>
<dbReference type="Gene3D" id="1.10.510.10">
    <property type="entry name" value="Transferase(Phosphotransferase) domain 1"/>
    <property type="match status" value="1"/>
</dbReference>
<feature type="region of interest" description="Disordered" evidence="4">
    <location>
        <begin position="3017"/>
        <end position="3055"/>
    </location>
</feature>
<dbReference type="GO" id="GO:0005634">
    <property type="term" value="C:nucleus"/>
    <property type="evidence" value="ECO:0007669"/>
    <property type="project" value="UniProtKB-SubCell"/>
</dbReference>